<feature type="region of interest" description="Disordered" evidence="1">
    <location>
        <begin position="409"/>
        <end position="478"/>
    </location>
</feature>
<dbReference type="EMBL" id="JROU02001309">
    <property type="protein sequence ID" value="OEH76825.1"/>
    <property type="molecule type" value="Genomic_DNA"/>
</dbReference>
<feature type="region of interest" description="Disordered" evidence="1">
    <location>
        <begin position="523"/>
        <end position="555"/>
    </location>
</feature>
<feature type="compositionally biased region" description="Low complexity" evidence="1">
    <location>
        <begin position="445"/>
        <end position="475"/>
    </location>
</feature>
<feature type="compositionally biased region" description="Low complexity" evidence="1">
    <location>
        <begin position="46"/>
        <end position="61"/>
    </location>
</feature>
<evidence type="ECO:0008006" key="4">
    <source>
        <dbReference type="Google" id="ProtNLM"/>
    </source>
</evidence>
<protein>
    <recommendedName>
        <fullName evidence="4">SANT domain-containing protein</fullName>
    </recommendedName>
</protein>
<feature type="region of interest" description="Disordered" evidence="1">
    <location>
        <begin position="22"/>
        <end position="160"/>
    </location>
</feature>
<name>A0A1D3D068_9EIME</name>
<feature type="compositionally biased region" description="Low complexity" evidence="1">
    <location>
        <begin position="89"/>
        <end position="103"/>
    </location>
</feature>
<feature type="compositionally biased region" description="Pro residues" evidence="1">
    <location>
        <begin position="122"/>
        <end position="138"/>
    </location>
</feature>
<gene>
    <name evidence="2" type="ORF">cyc_06687</name>
</gene>
<keyword evidence="3" id="KW-1185">Reference proteome</keyword>
<accession>A0A1D3D068</accession>
<proteinExistence type="predicted"/>
<organism evidence="2 3">
    <name type="scientific">Cyclospora cayetanensis</name>
    <dbReference type="NCBI Taxonomy" id="88456"/>
    <lineage>
        <taxon>Eukaryota</taxon>
        <taxon>Sar</taxon>
        <taxon>Alveolata</taxon>
        <taxon>Apicomplexa</taxon>
        <taxon>Conoidasida</taxon>
        <taxon>Coccidia</taxon>
        <taxon>Eucoccidiorida</taxon>
        <taxon>Eimeriorina</taxon>
        <taxon>Eimeriidae</taxon>
        <taxon>Cyclospora</taxon>
    </lineage>
</organism>
<dbReference type="Proteomes" id="UP000095192">
    <property type="component" value="Unassembled WGS sequence"/>
</dbReference>
<evidence type="ECO:0000313" key="3">
    <source>
        <dbReference type="Proteomes" id="UP000095192"/>
    </source>
</evidence>
<evidence type="ECO:0000256" key="1">
    <source>
        <dbReference type="SAM" id="MobiDB-lite"/>
    </source>
</evidence>
<feature type="compositionally biased region" description="Low complexity" evidence="1">
    <location>
        <begin position="423"/>
        <end position="437"/>
    </location>
</feature>
<sequence>MTTPEDIDAFFDALVDSVAAADDAEESQQHTVGLSTAESTSGGSQALAAASESTETAPDAAGTALVSSDPGDAPSTLPTAPVVEPSLGAAPAAVQPAKPVAQPSQSTLSKPPDRQCAGSCPPSAPPQQAPLQQAPPPHQQQKSDEAYACEPPELRSEPPYAYRQYGDTEEGRQQHAADAEMETAALCSSALAVSRLIESKLKENEQVLFAIHENMTVREARRVSIRCTLLLSDVFLTKGFSPVLLSVSISVNQVEDASGPVSCASRLLPLAFFAMSPPLEACLLARILAVDRPAKTTSKLSKRALCVCMQRGGLTEGSLEAQQQAFYGNRDFWSHEEMQRLHHALRTPGQDLQQLAVAVGSKSPAQILSYLSHAADRHLVHRAAAGPAAAAVASAVTAIPSPAVVPPVRPAAGSSTTGPMQSSGGAVAVALQQAQDSQKPEEQQKLQLPQQQNPVPQLQQQVPQQPNQTPQPHTQMPELREQPSLQQFQQQLYPAATRVPSSQALQHTPHLAAPLLFQQPPLQQQTAAAHGEDKEIARPPKARYNVEAIQRPRSP</sequence>
<dbReference type="AlphaFoldDB" id="A0A1D3D068"/>
<feature type="compositionally biased region" description="Polar residues" evidence="1">
    <location>
        <begin position="29"/>
        <end position="44"/>
    </location>
</feature>
<reference evidence="2 3" key="1">
    <citation type="journal article" date="2016" name="BMC Genomics">
        <title>Comparative genomics reveals Cyclospora cayetanensis possesses coccidia-like metabolism and invasion components but unique surface antigens.</title>
        <authorList>
            <person name="Liu S."/>
            <person name="Wang L."/>
            <person name="Zheng H."/>
            <person name="Xu Z."/>
            <person name="Roellig D.M."/>
            <person name="Li N."/>
            <person name="Frace M.A."/>
            <person name="Tang K."/>
            <person name="Arrowood M.J."/>
            <person name="Moss D.M."/>
            <person name="Zhang L."/>
            <person name="Feng Y."/>
            <person name="Xiao L."/>
        </authorList>
    </citation>
    <scope>NUCLEOTIDE SEQUENCE [LARGE SCALE GENOMIC DNA]</scope>
    <source>
        <strain evidence="2 3">CHN_HEN01</strain>
    </source>
</reference>
<dbReference type="VEuPathDB" id="ToxoDB:cyc_06687"/>
<dbReference type="VEuPathDB" id="ToxoDB:LOC34622797"/>
<evidence type="ECO:0000313" key="2">
    <source>
        <dbReference type="EMBL" id="OEH76825.1"/>
    </source>
</evidence>
<dbReference type="InParanoid" id="A0A1D3D068"/>
<comment type="caution">
    <text evidence="2">The sequence shown here is derived from an EMBL/GenBank/DDBJ whole genome shotgun (WGS) entry which is preliminary data.</text>
</comment>